<protein>
    <submittedName>
        <fullName evidence="1">Uncharacterized protein</fullName>
    </submittedName>
</protein>
<keyword evidence="2" id="KW-1185">Reference proteome</keyword>
<accession>A0ACC0DH94</accession>
<evidence type="ECO:0000313" key="1">
    <source>
        <dbReference type="EMBL" id="KAI6092145.1"/>
    </source>
</evidence>
<gene>
    <name evidence="1" type="ORF">F4821DRAFT_158250</name>
</gene>
<reference evidence="1 2" key="1">
    <citation type="journal article" date="2022" name="New Phytol.">
        <title>Ecological generalism drives hyperdiversity of secondary metabolite gene clusters in xylarialean endophytes.</title>
        <authorList>
            <person name="Franco M.E.E."/>
            <person name="Wisecaver J.H."/>
            <person name="Arnold A.E."/>
            <person name="Ju Y.M."/>
            <person name="Slot J.C."/>
            <person name="Ahrendt S."/>
            <person name="Moore L.P."/>
            <person name="Eastman K.E."/>
            <person name="Scott K."/>
            <person name="Konkel Z."/>
            <person name="Mondo S.J."/>
            <person name="Kuo A."/>
            <person name="Hayes R.D."/>
            <person name="Haridas S."/>
            <person name="Andreopoulos B."/>
            <person name="Riley R."/>
            <person name="LaButti K."/>
            <person name="Pangilinan J."/>
            <person name="Lipzen A."/>
            <person name="Amirebrahimi M."/>
            <person name="Yan J."/>
            <person name="Adam C."/>
            <person name="Keymanesh K."/>
            <person name="Ng V."/>
            <person name="Louie K."/>
            <person name="Northen T."/>
            <person name="Drula E."/>
            <person name="Henrissat B."/>
            <person name="Hsieh H.M."/>
            <person name="Youens-Clark K."/>
            <person name="Lutzoni F."/>
            <person name="Miadlikowska J."/>
            <person name="Eastwood D.C."/>
            <person name="Hamelin R.C."/>
            <person name="Grigoriev I.V."/>
            <person name="U'Ren J.M."/>
        </authorList>
    </citation>
    <scope>NUCLEOTIDE SEQUENCE [LARGE SCALE GENOMIC DNA]</scope>
    <source>
        <strain evidence="1 2">ER1909</strain>
    </source>
</reference>
<comment type="caution">
    <text evidence="1">The sequence shown here is derived from an EMBL/GenBank/DDBJ whole genome shotgun (WGS) entry which is preliminary data.</text>
</comment>
<proteinExistence type="predicted"/>
<sequence length="421" mass="45903">MDSVAPEASWRENSPPGNEAQEKYQCPRCPSSFKRPEHLKRHQRSHDGHKPFMCSICMKRFFRSDILTRHELMHLAAQRTNTLNRKRACTECARARERCSRDEPCMRCSTKSLQCLYPDDAGRGTQSLSNETLPSSGNDHGHIEEQSPATSRNFSLLPKNESSMPSSSLSRESFNEGDASFREFLYALRSQTSSSYLLNNSSHSSNLLDPSSSSTDSLRYKISRERQPPSASSSSIALGASAGNEPRSSSGGGFVEPGLETGRQAPMFEQPPGASFTRPHDHDMIDLDDPRFGQALGEYSNLCPTTAGADPPSPFDFQMVPDADAAAAAAAASAASSSESAAAAATGSSRRPPSLSSNFRSPPINLKAYELIASNFKELCLEYGSGAAPAGSSHNISESQRTAQHELLVKLYYEHFKQNAY</sequence>
<organism evidence="1 2">
    <name type="scientific">Hypoxylon rubiginosum</name>
    <dbReference type="NCBI Taxonomy" id="110542"/>
    <lineage>
        <taxon>Eukaryota</taxon>
        <taxon>Fungi</taxon>
        <taxon>Dikarya</taxon>
        <taxon>Ascomycota</taxon>
        <taxon>Pezizomycotina</taxon>
        <taxon>Sordariomycetes</taxon>
        <taxon>Xylariomycetidae</taxon>
        <taxon>Xylariales</taxon>
        <taxon>Hypoxylaceae</taxon>
        <taxon>Hypoxylon</taxon>
    </lineage>
</organism>
<name>A0ACC0DH94_9PEZI</name>
<dbReference type="EMBL" id="MU394284">
    <property type="protein sequence ID" value="KAI6092145.1"/>
    <property type="molecule type" value="Genomic_DNA"/>
</dbReference>
<evidence type="ECO:0000313" key="2">
    <source>
        <dbReference type="Proteomes" id="UP001497680"/>
    </source>
</evidence>
<dbReference type="Proteomes" id="UP001497680">
    <property type="component" value="Unassembled WGS sequence"/>
</dbReference>